<keyword evidence="2" id="KW-1185">Reference proteome</keyword>
<accession>A0ABN7WP36</accession>
<gene>
    <name evidence="1" type="ORF">GMARGA_LOCUS33382</name>
</gene>
<comment type="caution">
    <text evidence="1">The sequence shown here is derived from an EMBL/GenBank/DDBJ whole genome shotgun (WGS) entry which is preliminary data.</text>
</comment>
<feature type="non-terminal residue" evidence="1">
    <location>
        <position position="1"/>
    </location>
</feature>
<proteinExistence type="predicted"/>
<feature type="non-terminal residue" evidence="1">
    <location>
        <position position="65"/>
    </location>
</feature>
<reference evidence="1 2" key="1">
    <citation type="submission" date="2021-06" db="EMBL/GenBank/DDBJ databases">
        <authorList>
            <person name="Kallberg Y."/>
            <person name="Tangrot J."/>
            <person name="Rosling A."/>
        </authorList>
    </citation>
    <scope>NUCLEOTIDE SEQUENCE [LARGE SCALE GENOMIC DNA]</scope>
    <source>
        <strain evidence="1 2">120-4 pot B 10/14</strain>
    </source>
</reference>
<name>A0ABN7WP36_GIGMA</name>
<organism evidence="1 2">
    <name type="scientific">Gigaspora margarita</name>
    <dbReference type="NCBI Taxonomy" id="4874"/>
    <lineage>
        <taxon>Eukaryota</taxon>
        <taxon>Fungi</taxon>
        <taxon>Fungi incertae sedis</taxon>
        <taxon>Mucoromycota</taxon>
        <taxon>Glomeromycotina</taxon>
        <taxon>Glomeromycetes</taxon>
        <taxon>Diversisporales</taxon>
        <taxon>Gigasporaceae</taxon>
        <taxon>Gigaspora</taxon>
    </lineage>
</organism>
<sequence>IKTTTENDDCEKNVKLVMHTTKKSKEKTQAIPEANRTTNLLKSNINDTTVKYQNKRHEAISIERK</sequence>
<evidence type="ECO:0000313" key="1">
    <source>
        <dbReference type="EMBL" id="CAG8837185.1"/>
    </source>
</evidence>
<protein>
    <submittedName>
        <fullName evidence="1">1510_t:CDS:1</fullName>
    </submittedName>
</protein>
<dbReference type="Proteomes" id="UP000789901">
    <property type="component" value="Unassembled WGS sequence"/>
</dbReference>
<dbReference type="EMBL" id="CAJVQB010055277">
    <property type="protein sequence ID" value="CAG8837185.1"/>
    <property type="molecule type" value="Genomic_DNA"/>
</dbReference>
<evidence type="ECO:0000313" key="2">
    <source>
        <dbReference type="Proteomes" id="UP000789901"/>
    </source>
</evidence>